<protein>
    <recommendedName>
        <fullName evidence="3">MetS family NSS transporter small subunit</fullName>
    </recommendedName>
</protein>
<evidence type="ECO:0000313" key="1">
    <source>
        <dbReference type="EMBL" id="MTH68886.1"/>
    </source>
</evidence>
<dbReference type="Proteomes" id="UP000433071">
    <property type="component" value="Unassembled WGS sequence"/>
</dbReference>
<dbReference type="AlphaFoldDB" id="A0A6I3MBX1"/>
<gene>
    <name evidence="1" type="ORF">GJ743_10935</name>
</gene>
<name>A0A6I3MBX1_9MICO</name>
<keyword evidence="2" id="KW-1185">Reference proteome</keyword>
<evidence type="ECO:0008006" key="3">
    <source>
        <dbReference type="Google" id="ProtNLM"/>
    </source>
</evidence>
<proteinExistence type="predicted"/>
<reference evidence="1 2" key="1">
    <citation type="submission" date="2019-11" db="EMBL/GenBank/DDBJ databases">
        <title>Agromyces kandeliae sp. nov., isolated from mangrove soil.</title>
        <authorList>
            <person name="Wang R."/>
        </authorList>
    </citation>
    <scope>NUCLEOTIDE SEQUENCE [LARGE SCALE GENOMIC DNA]</scope>
    <source>
        <strain evidence="1 2">JCM 11433</strain>
    </source>
</reference>
<comment type="caution">
    <text evidence="1">The sequence shown here is derived from an EMBL/GenBank/DDBJ whole genome shotgun (WGS) entry which is preliminary data.</text>
</comment>
<organism evidence="1 2">
    <name type="scientific">Agromyces bracchium</name>
    <dbReference type="NCBI Taxonomy" id="88376"/>
    <lineage>
        <taxon>Bacteria</taxon>
        <taxon>Bacillati</taxon>
        <taxon>Actinomycetota</taxon>
        <taxon>Actinomycetes</taxon>
        <taxon>Micrococcales</taxon>
        <taxon>Microbacteriaceae</taxon>
        <taxon>Agromyces</taxon>
    </lineage>
</organism>
<evidence type="ECO:0000313" key="2">
    <source>
        <dbReference type="Proteomes" id="UP000433071"/>
    </source>
</evidence>
<dbReference type="EMBL" id="WMLB01000023">
    <property type="protein sequence ID" value="MTH68886.1"/>
    <property type="molecule type" value="Genomic_DNA"/>
</dbReference>
<dbReference type="RefSeq" id="WP_155051933.1">
    <property type="nucleotide sequence ID" value="NZ_BAAAIB010000002.1"/>
</dbReference>
<sequence length="49" mass="5543">MDIIVLLIFAGLAVWGVVATLLRLDSDGYGRPEIRDRVRHVDRAPLRRA</sequence>
<dbReference type="OrthoDB" id="5007905at2"/>
<accession>A0A6I3MBX1</accession>